<keyword evidence="13" id="KW-1185">Reference proteome</keyword>
<evidence type="ECO:0000256" key="9">
    <source>
        <dbReference type="ARBA" id="ARBA00023098"/>
    </source>
</evidence>
<evidence type="ECO:0000256" key="6">
    <source>
        <dbReference type="ARBA" id="ARBA00022827"/>
    </source>
</evidence>
<feature type="domain" description="Acyl-CoA oxidase C-alpha1" evidence="11">
    <location>
        <begin position="8"/>
        <end position="80"/>
    </location>
</feature>
<protein>
    <recommendedName>
        <fullName evidence="4">acyl-CoA oxidase</fullName>
        <ecNumber evidence="4">1.3.3.6</ecNumber>
    </recommendedName>
</protein>
<accession>A0A6A3C860</accession>
<evidence type="ECO:0000256" key="7">
    <source>
        <dbReference type="ARBA" id="ARBA00022832"/>
    </source>
</evidence>
<gene>
    <name evidence="12" type="ORF">F3Y22_tig00009055pilonHSYRG00023</name>
</gene>
<dbReference type="InterPro" id="IPR055060">
    <property type="entry name" value="ACOX_C_alpha1"/>
</dbReference>
<evidence type="ECO:0000256" key="2">
    <source>
        <dbReference type="ARBA" id="ARBA00001974"/>
    </source>
</evidence>
<dbReference type="GO" id="GO:0055088">
    <property type="term" value="P:lipid homeostasis"/>
    <property type="evidence" value="ECO:0007669"/>
    <property type="project" value="TreeGrafter"/>
</dbReference>
<keyword evidence="8" id="KW-0560">Oxidoreductase</keyword>
<evidence type="ECO:0000256" key="8">
    <source>
        <dbReference type="ARBA" id="ARBA00023002"/>
    </source>
</evidence>
<name>A0A6A3C860_HIBSY</name>
<feature type="domain" description="Acyl-CoA oxidase C-terminal" evidence="10">
    <location>
        <begin position="124"/>
        <end position="255"/>
    </location>
</feature>
<dbReference type="EMBL" id="VEPZ02000436">
    <property type="protein sequence ID" value="KAE8724976.1"/>
    <property type="molecule type" value="Genomic_DNA"/>
</dbReference>
<dbReference type="Gene3D" id="1.20.140.10">
    <property type="entry name" value="Butyryl-CoA Dehydrogenase, subunit A, domain 3"/>
    <property type="match status" value="2"/>
</dbReference>
<dbReference type="InterPro" id="IPR036250">
    <property type="entry name" value="AcylCo_DH-like_C"/>
</dbReference>
<organism evidence="12 13">
    <name type="scientific">Hibiscus syriacus</name>
    <name type="common">Rose of Sharon</name>
    <dbReference type="NCBI Taxonomy" id="106335"/>
    <lineage>
        <taxon>Eukaryota</taxon>
        <taxon>Viridiplantae</taxon>
        <taxon>Streptophyta</taxon>
        <taxon>Embryophyta</taxon>
        <taxon>Tracheophyta</taxon>
        <taxon>Spermatophyta</taxon>
        <taxon>Magnoliopsida</taxon>
        <taxon>eudicotyledons</taxon>
        <taxon>Gunneridae</taxon>
        <taxon>Pentapetalae</taxon>
        <taxon>rosids</taxon>
        <taxon>malvids</taxon>
        <taxon>Malvales</taxon>
        <taxon>Malvaceae</taxon>
        <taxon>Malvoideae</taxon>
        <taxon>Hibiscus</taxon>
    </lineage>
</organism>
<dbReference type="GO" id="GO:0003997">
    <property type="term" value="F:acyl-CoA oxidase activity"/>
    <property type="evidence" value="ECO:0007669"/>
    <property type="project" value="UniProtKB-EC"/>
</dbReference>
<keyword evidence="6" id="KW-0274">FAD</keyword>
<proteinExistence type="inferred from homology"/>
<evidence type="ECO:0000256" key="1">
    <source>
        <dbReference type="ARBA" id="ARBA00001201"/>
    </source>
</evidence>
<dbReference type="InterPro" id="IPR012258">
    <property type="entry name" value="Acyl-CoA_oxidase"/>
</dbReference>
<dbReference type="PANTHER" id="PTHR10909">
    <property type="entry name" value="ELECTRON TRANSPORT OXIDOREDUCTASE"/>
    <property type="match status" value="1"/>
</dbReference>
<evidence type="ECO:0000313" key="13">
    <source>
        <dbReference type="Proteomes" id="UP000436088"/>
    </source>
</evidence>
<evidence type="ECO:0000259" key="10">
    <source>
        <dbReference type="Pfam" id="PF01756"/>
    </source>
</evidence>
<keyword evidence="9" id="KW-0443">Lipid metabolism</keyword>
<comment type="cofactor">
    <cofactor evidence="2">
        <name>FAD</name>
        <dbReference type="ChEBI" id="CHEBI:57692"/>
    </cofactor>
</comment>
<dbReference type="FunFam" id="1.20.140.10:FF:000007">
    <property type="entry name" value="Acyl-coenzyme A oxidase"/>
    <property type="match status" value="1"/>
</dbReference>
<dbReference type="Pfam" id="PF22924">
    <property type="entry name" value="ACOX_C_alpha1"/>
    <property type="match status" value="1"/>
</dbReference>
<keyword evidence="7" id="KW-0276">Fatty acid metabolism</keyword>
<dbReference type="SUPFAM" id="SSF47203">
    <property type="entry name" value="Acyl-CoA dehydrogenase C-terminal domain-like"/>
    <property type="match status" value="2"/>
</dbReference>
<evidence type="ECO:0000259" key="11">
    <source>
        <dbReference type="Pfam" id="PF22924"/>
    </source>
</evidence>
<comment type="caution">
    <text evidence="12">The sequence shown here is derived from an EMBL/GenBank/DDBJ whole genome shotgun (WGS) entry which is preliminary data.</text>
</comment>
<dbReference type="InterPro" id="IPR002655">
    <property type="entry name" value="Acyl-CoA_oxidase_C"/>
</dbReference>
<dbReference type="EC" id="1.3.3.6" evidence="4"/>
<evidence type="ECO:0000313" key="12">
    <source>
        <dbReference type="EMBL" id="KAE8724976.1"/>
    </source>
</evidence>
<dbReference type="PANTHER" id="PTHR10909:SF352">
    <property type="entry name" value="ACYL-COENZYME A OXIDASE-LIKE PROTEIN"/>
    <property type="match status" value="1"/>
</dbReference>
<evidence type="ECO:0000256" key="5">
    <source>
        <dbReference type="ARBA" id="ARBA00022630"/>
    </source>
</evidence>
<evidence type="ECO:0000256" key="3">
    <source>
        <dbReference type="ARBA" id="ARBA00006288"/>
    </source>
</evidence>
<comment type="catalytic activity">
    <reaction evidence="1">
        <text>a 2,3-saturated acyl-CoA + O2 = a (2E)-enoyl-CoA + H2O2</text>
        <dbReference type="Rhea" id="RHEA:38959"/>
        <dbReference type="ChEBI" id="CHEBI:15379"/>
        <dbReference type="ChEBI" id="CHEBI:16240"/>
        <dbReference type="ChEBI" id="CHEBI:58856"/>
        <dbReference type="ChEBI" id="CHEBI:65111"/>
        <dbReference type="EC" id="1.3.3.6"/>
    </reaction>
</comment>
<dbReference type="Pfam" id="PF01756">
    <property type="entry name" value="ACOX"/>
    <property type="match status" value="1"/>
</dbReference>
<comment type="similarity">
    <text evidence="3">Belongs to the acyl-CoA oxidase family.</text>
</comment>
<evidence type="ECO:0000256" key="4">
    <source>
        <dbReference type="ARBA" id="ARBA00012870"/>
    </source>
</evidence>
<dbReference type="AlphaFoldDB" id="A0A6A3C860"/>
<dbReference type="GO" id="GO:0033540">
    <property type="term" value="P:fatty acid beta-oxidation using acyl-CoA oxidase"/>
    <property type="evidence" value="ECO:0007669"/>
    <property type="project" value="TreeGrafter"/>
</dbReference>
<dbReference type="Proteomes" id="UP000436088">
    <property type="component" value="Unassembled WGS sequence"/>
</dbReference>
<dbReference type="GO" id="GO:0071949">
    <property type="term" value="F:FAD binding"/>
    <property type="evidence" value="ECO:0007669"/>
    <property type="project" value="InterPro"/>
</dbReference>
<sequence>MLYRKRTTESNKTVHVVSSSFKATFTWNNMQILQVCREACGGQGLKTENRVGHLKAEFDVQSTFEGDNTILMQQVSKVLLAEYIAVCKRNEGFTALGLGHMNKPRPVIPSQLTSTTLRCSEFQMDALCLRERDLLDRFGSDVSKCRAKGASSEQAFNMCYQLGEDLSKAFSERAIFQIFVEAEATLPPGSLKDVLGTLRSLYALTCTEDASYLRYGYLSVENGANVRREIAKLCSELRPHALALVTSFGIPDAFLSPLAFNWIDANSVFGRGVTNGTGMPLEFTKLTIFLAIKHTYGELSEKSVSRTQEFLDSGFLFRRQPCRKFDVEFDYQVSSFRRVFDIPSIGTTSS</sequence>
<reference evidence="12" key="1">
    <citation type="submission" date="2019-09" db="EMBL/GenBank/DDBJ databases">
        <title>Draft genome information of white flower Hibiscus syriacus.</title>
        <authorList>
            <person name="Kim Y.-M."/>
        </authorList>
    </citation>
    <scope>NUCLEOTIDE SEQUENCE [LARGE SCALE GENOMIC DNA]</scope>
    <source>
        <strain evidence="12">YM2019G1</strain>
    </source>
</reference>
<dbReference type="GO" id="GO:0005504">
    <property type="term" value="F:fatty acid binding"/>
    <property type="evidence" value="ECO:0007669"/>
    <property type="project" value="TreeGrafter"/>
</dbReference>
<dbReference type="GO" id="GO:0005777">
    <property type="term" value="C:peroxisome"/>
    <property type="evidence" value="ECO:0007669"/>
    <property type="project" value="InterPro"/>
</dbReference>
<keyword evidence="5" id="KW-0285">Flavoprotein</keyword>